<reference evidence="3 4" key="1">
    <citation type="submission" date="2024-09" db="EMBL/GenBank/DDBJ databases">
        <authorList>
            <person name="Sun Q."/>
            <person name="Mori K."/>
        </authorList>
    </citation>
    <scope>NUCLEOTIDE SEQUENCE [LARGE SCALE GENOMIC DNA]</scope>
    <source>
        <strain evidence="3 4">TBRC 7907</strain>
    </source>
</reference>
<organism evidence="3 4">
    <name type="scientific">Allokutzneria oryzae</name>
    <dbReference type="NCBI Taxonomy" id="1378989"/>
    <lineage>
        <taxon>Bacteria</taxon>
        <taxon>Bacillati</taxon>
        <taxon>Actinomycetota</taxon>
        <taxon>Actinomycetes</taxon>
        <taxon>Pseudonocardiales</taxon>
        <taxon>Pseudonocardiaceae</taxon>
        <taxon>Allokutzneria</taxon>
    </lineage>
</organism>
<protein>
    <submittedName>
        <fullName evidence="3">Class I SAM-dependent methyltransferase</fullName>
        <ecNumber evidence="3">2.1.1.-</ecNumber>
    </submittedName>
</protein>
<feature type="domain" description="Methyltransferase type 11" evidence="2">
    <location>
        <begin position="84"/>
        <end position="192"/>
    </location>
</feature>
<dbReference type="PROSITE" id="PS51257">
    <property type="entry name" value="PROKAR_LIPOPROTEIN"/>
    <property type="match status" value="1"/>
</dbReference>
<dbReference type="InterPro" id="IPR029063">
    <property type="entry name" value="SAM-dependent_MTases_sf"/>
</dbReference>
<dbReference type="GO" id="GO:0032259">
    <property type="term" value="P:methylation"/>
    <property type="evidence" value="ECO:0007669"/>
    <property type="project" value="UniProtKB-KW"/>
</dbReference>
<evidence type="ECO:0000313" key="3">
    <source>
        <dbReference type="EMBL" id="MFB9908139.1"/>
    </source>
</evidence>
<gene>
    <name evidence="3" type="ORF">ACFFQA_29760</name>
</gene>
<feature type="transmembrane region" description="Helical" evidence="1">
    <location>
        <begin position="12"/>
        <end position="34"/>
    </location>
</feature>
<dbReference type="RefSeq" id="WP_377859506.1">
    <property type="nucleotide sequence ID" value="NZ_JBHLZU010000026.1"/>
</dbReference>
<dbReference type="EMBL" id="JBHLZU010000026">
    <property type="protein sequence ID" value="MFB9908139.1"/>
    <property type="molecule type" value="Genomic_DNA"/>
</dbReference>
<dbReference type="Gene3D" id="3.40.50.150">
    <property type="entry name" value="Vaccinia Virus protein VP39"/>
    <property type="match status" value="1"/>
</dbReference>
<feature type="transmembrane region" description="Helical" evidence="1">
    <location>
        <begin position="40"/>
        <end position="59"/>
    </location>
</feature>
<evidence type="ECO:0000256" key="1">
    <source>
        <dbReference type="SAM" id="Phobius"/>
    </source>
</evidence>
<keyword evidence="1" id="KW-0812">Transmembrane</keyword>
<name>A0ABV6A4R4_9PSEU</name>
<dbReference type="Pfam" id="PF08241">
    <property type="entry name" value="Methyltransf_11"/>
    <property type="match status" value="1"/>
</dbReference>
<dbReference type="InterPro" id="IPR013216">
    <property type="entry name" value="Methyltransf_11"/>
</dbReference>
<sequence length="240" mass="25808">MAGVLVRRAASYGIDAPYVPAGFGVGALSCLIATTLTDGPLPVVLAAALVLCAVIYLHATLRGKFATWEQVLDELRLRGDEQLLDLGCGRGAVLLAAAKRLSRGGHAVGIDLWRSVDQSGNDIETTRENAAAEGVLDRVQLRTGDMTGLPFLDDSFDLVLSSLAIHDIPDADGRALAIREAVRVLRPGGRVALADIRFGRQYAAALTELGMTDVRRHRLGWRMWWSGPWTATTLVTARKP</sequence>
<accession>A0ABV6A4R4</accession>
<dbReference type="EC" id="2.1.1.-" evidence="3"/>
<keyword evidence="1" id="KW-1133">Transmembrane helix</keyword>
<dbReference type="CDD" id="cd02440">
    <property type="entry name" value="AdoMet_MTases"/>
    <property type="match status" value="1"/>
</dbReference>
<keyword evidence="1" id="KW-0472">Membrane</keyword>
<keyword evidence="4" id="KW-1185">Reference proteome</keyword>
<dbReference type="PANTHER" id="PTHR45277:SF1">
    <property type="entry name" value="EXPRESSED PROTEIN"/>
    <property type="match status" value="1"/>
</dbReference>
<proteinExistence type="predicted"/>
<evidence type="ECO:0000313" key="4">
    <source>
        <dbReference type="Proteomes" id="UP001589693"/>
    </source>
</evidence>
<comment type="caution">
    <text evidence="3">The sequence shown here is derived from an EMBL/GenBank/DDBJ whole genome shotgun (WGS) entry which is preliminary data.</text>
</comment>
<dbReference type="PANTHER" id="PTHR45277">
    <property type="entry name" value="EXPRESSED PROTEIN"/>
    <property type="match status" value="1"/>
</dbReference>
<dbReference type="Proteomes" id="UP001589693">
    <property type="component" value="Unassembled WGS sequence"/>
</dbReference>
<dbReference type="SUPFAM" id="SSF53335">
    <property type="entry name" value="S-adenosyl-L-methionine-dependent methyltransferases"/>
    <property type="match status" value="1"/>
</dbReference>
<keyword evidence="3" id="KW-0489">Methyltransferase</keyword>
<keyword evidence="3" id="KW-0808">Transferase</keyword>
<evidence type="ECO:0000259" key="2">
    <source>
        <dbReference type="Pfam" id="PF08241"/>
    </source>
</evidence>
<dbReference type="GO" id="GO:0008168">
    <property type="term" value="F:methyltransferase activity"/>
    <property type="evidence" value="ECO:0007669"/>
    <property type="project" value="UniProtKB-KW"/>
</dbReference>